<evidence type="ECO:0000313" key="1">
    <source>
        <dbReference type="EMBL" id="UJO25289.1"/>
    </source>
</evidence>
<organism evidence="1 2">
    <name type="scientific">Passalora fulva</name>
    <name type="common">Tomato leaf mold</name>
    <name type="synonym">Cladosporium fulvum</name>
    <dbReference type="NCBI Taxonomy" id="5499"/>
    <lineage>
        <taxon>Eukaryota</taxon>
        <taxon>Fungi</taxon>
        <taxon>Dikarya</taxon>
        <taxon>Ascomycota</taxon>
        <taxon>Pezizomycotina</taxon>
        <taxon>Dothideomycetes</taxon>
        <taxon>Dothideomycetidae</taxon>
        <taxon>Mycosphaerellales</taxon>
        <taxon>Mycosphaerellaceae</taxon>
        <taxon>Fulvia</taxon>
    </lineage>
</organism>
<dbReference type="OrthoDB" id="5279008at2759"/>
<dbReference type="Proteomes" id="UP000756132">
    <property type="component" value="Chromosome 13"/>
</dbReference>
<name>A0A9Q8PME0_PASFU</name>
<dbReference type="GeneID" id="71994434"/>
<evidence type="ECO:0008006" key="3">
    <source>
        <dbReference type="Google" id="ProtNLM"/>
    </source>
</evidence>
<protein>
    <recommendedName>
        <fullName evidence="3">F-box domain-containing protein</fullName>
    </recommendedName>
</protein>
<sequence>MRSTDSELQQATLTVTPTGLENTAALSAFPAELVEQIAEHTATRADLKALRLICRNIASKTQRVYARRLFEQQAYFLNCLESIEIGLALSKHHAFAPFVKEICFLVEDVRYLKSSMSPRRKQHKSTAQANTKRARCLHELLSNFKNCGNLKAVKVIDMKCPGPRPVKMPDVDWRAKYRGWDCWGIMSQSPVKTISSAMPRGMKLDAFCTDARKWNPNVASLDYIPFFETLQHLDLRVSNADYSPNLAHAIAGSRIPAAARRLKSLRIAVHRFEFERWSRHSTPGLIELLIEETMPCLDTLVLEGSNARCQDMFEFVKRHRILKEVVLHNVFLHHIAAFLAPDDVIETFMANVFPGFDAEEGHVYDRVQRDRDLVHLTLAAFNVNYEGGVRVTTAQDAAYSRIADSVWRV</sequence>
<dbReference type="RefSeq" id="XP_047769655.1">
    <property type="nucleotide sequence ID" value="XM_047913704.1"/>
</dbReference>
<keyword evidence="2" id="KW-1185">Reference proteome</keyword>
<proteinExistence type="predicted"/>
<dbReference type="EMBL" id="CP090175">
    <property type="protein sequence ID" value="UJO25289.1"/>
    <property type="molecule type" value="Genomic_DNA"/>
</dbReference>
<dbReference type="AlphaFoldDB" id="A0A9Q8PME0"/>
<reference evidence="1" key="2">
    <citation type="journal article" date="2022" name="Microb. Genom.">
        <title>A chromosome-scale genome assembly of the tomato pathogen Cladosporium fulvum reveals a compartmentalized genome architecture and the presence of a dispensable chromosome.</title>
        <authorList>
            <person name="Zaccaron A.Z."/>
            <person name="Chen L.H."/>
            <person name="Samaras A."/>
            <person name="Stergiopoulos I."/>
        </authorList>
    </citation>
    <scope>NUCLEOTIDE SEQUENCE</scope>
    <source>
        <strain evidence="1">Race5_Kim</strain>
    </source>
</reference>
<dbReference type="KEGG" id="ffu:CLAFUR5_14556"/>
<reference evidence="1" key="1">
    <citation type="submission" date="2021-12" db="EMBL/GenBank/DDBJ databases">
        <authorList>
            <person name="Zaccaron A."/>
            <person name="Stergiopoulos I."/>
        </authorList>
    </citation>
    <scope>NUCLEOTIDE SEQUENCE</scope>
    <source>
        <strain evidence="1">Race5_Kim</strain>
    </source>
</reference>
<accession>A0A9Q8PME0</accession>
<gene>
    <name evidence="1" type="ORF">CLAFUR5_14556</name>
</gene>
<evidence type="ECO:0000313" key="2">
    <source>
        <dbReference type="Proteomes" id="UP000756132"/>
    </source>
</evidence>